<keyword evidence="2" id="KW-1185">Reference proteome</keyword>
<evidence type="ECO:0000313" key="1">
    <source>
        <dbReference type="EMBL" id="GBP70197.1"/>
    </source>
</evidence>
<gene>
    <name evidence="1" type="ORF">EVAR_46692_1</name>
</gene>
<accession>A0A4C1Y6M0</accession>
<proteinExistence type="predicted"/>
<evidence type="ECO:0000313" key="2">
    <source>
        <dbReference type="Proteomes" id="UP000299102"/>
    </source>
</evidence>
<dbReference type="EMBL" id="BGZK01001066">
    <property type="protein sequence ID" value="GBP70197.1"/>
    <property type="molecule type" value="Genomic_DNA"/>
</dbReference>
<sequence length="117" mass="13314">MAHVKEKRKDELLQILEIQTNPMPAKDSHSRIFLFKANWAVKKSTYCSAQYFLTKRTIGTADGRQWPAFREILAQSLKIKTTQQIAFGVIPRRPGVHVVAEAEDVGGHEALEEQLRV</sequence>
<reference evidence="1 2" key="1">
    <citation type="journal article" date="2019" name="Commun. Biol.">
        <title>The bagworm genome reveals a unique fibroin gene that provides high tensile strength.</title>
        <authorList>
            <person name="Kono N."/>
            <person name="Nakamura H."/>
            <person name="Ohtoshi R."/>
            <person name="Tomita M."/>
            <person name="Numata K."/>
            <person name="Arakawa K."/>
        </authorList>
    </citation>
    <scope>NUCLEOTIDE SEQUENCE [LARGE SCALE GENOMIC DNA]</scope>
</reference>
<protein>
    <submittedName>
        <fullName evidence="1">Uncharacterized protein</fullName>
    </submittedName>
</protein>
<name>A0A4C1Y6M0_EUMVA</name>
<dbReference type="AlphaFoldDB" id="A0A4C1Y6M0"/>
<dbReference type="Proteomes" id="UP000299102">
    <property type="component" value="Unassembled WGS sequence"/>
</dbReference>
<organism evidence="1 2">
    <name type="scientific">Eumeta variegata</name>
    <name type="common">Bagworm moth</name>
    <name type="synonym">Eumeta japonica</name>
    <dbReference type="NCBI Taxonomy" id="151549"/>
    <lineage>
        <taxon>Eukaryota</taxon>
        <taxon>Metazoa</taxon>
        <taxon>Ecdysozoa</taxon>
        <taxon>Arthropoda</taxon>
        <taxon>Hexapoda</taxon>
        <taxon>Insecta</taxon>
        <taxon>Pterygota</taxon>
        <taxon>Neoptera</taxon>
        <taxon>Endopterygota</taxon>
        <taxon>Lepidoptera</taxon>
        <taxon>Glossata</taxon>
        <taxon>Ditrysia</taxon>
        <taxon>Tineoidea</taxon>
        <taxon>Psychidae</taxon>
        <taxon>Oiketicinae</taxon>
        <taxon>Eumeta</taxon>
    </lineage>
</organism>
<comment type="caution">
    <text evidence="1">The sequence shown here is derived from an EMBL/GenBank/DDBJ whole genome shotgun (WGS) entry which is preliminary data.</text>
</comment>